<feature type="transmembrane region" description="Helical" evidence="8">
    <location>
        <begin position="224"/>
        <end position="247"/>
    </location>
</feature>
<feature type="transmembrane region" description="Helical" evidence="8">
    <location>
        <begin position="184"/>
        <end position="203"/>
    </location>
</feature>
<feature type="transmembrane region" description="Helical" evidence="8">
    <location>
        <begin position="29"/>
        <end position="51"/>
    </location>
</feature>
<evidence type="ECO:0000256" key="5">
    <source>
        <dbReference type="ARBA" id="ARBA00022970"/>
    </source>
</evidence>
<feature type="transmembrane region" description="Helical" evidence="8">
    <location>
        <begin position="368"/>
        <end position="388"/>
    </location>
</feature>
<dbReference type="AlphaFoldDB" id="F9RRT1"/>
<dbReference type="InterPro" id="IPR036458">
    <property type="entry name" value="Na:dicarbo_symporter_sf"/>
</dbReference>
<dbReference type="PANTHER" id="PTHR42865">
    <property type="entry name" value="PROTON/GLUTAMATE-ASPARTATE SYMPORTER"/>
    <property type="match status" value="1"/>
</dbReference>
<organism evidence="9 10">
    <name type="scientific">Vibrio scophthalmi LMG 19158</name>
    <dbReference type="NCBI Taxonomy" id="870967"/>
    <lineage>
        <taxon>Bacteria</taxon>
        <taxon>Pseudomonadati</taxon>
        <taxon>Pseudomonadota</taxon>
        <taxon>Gammaproteobacteria</taxon>
        <taxon>Vibrionales</taxon>
        <taxon>Vibrionaceae</taxon>
        <taxon>Vibrio</taxon>
    </lineage>
</organism>
<evidence type="ECO:0000256" key="6">
    <source>
        <dbReference type="ARBA" id="ARBA00022989"/>
    </source>
</evidence>
<dbReference type="PRINTS" id="PR00173">
    <property type="entry name" value="EDTRNSPORT"/>
</dbReference>
<evidence type="ECO:0000256" key="2">
    <source>
        <dbReference type="ARBA" id="ARBA00006148"/>
    </source>
</evidence>
<evidence type="ECO:0000256" key="3">
    <source>
        <dbReference type="ARBA" id="ARBA00022448"/>
    </source>
</evidence>
<evidence type="ECO:0000313" key="10">
    <source>
        <dbReference type="Proteomes" id="UP000004349"/>
    </source>
</evidence>
<keyword evidence="4 8" id="KW-0812">Transmembrane</keyword>
<dbReference type="SUPFAM" id="SSF118215">
    <property type="entry name" value="Proton glutamate symport protein"/>
    <property type="match status" value="1"/>
</dbReference>
<dbReference type="FunFam" id="1.10.3860.10:FF:000004">
    <property type="entry name" value="L-cystine transporter tcyP"/>
    <property type="match status" value="1"/>
</dbReference>
<feature type="transmembrane region" description="Helical" evidence="8">
    <location>
        <begin position="259"/>
        <end position="286"/>
    </location>
</feature>
<accession>F9RRT1</accession>
<feature type="transmembrane region" description="Helical" evidence="8">
    <location>
        <begin position="394"/>
        <end position="414"/>
    </location>
</feature>
<keyword evidence="6 8" id="KW-1133">Transmembrane helix</keyword>
<evidence type="ECO:0000256" key="4">
    <source>
        <dbReference type="ARBA" id="ARBA00022692"/>
    </source>
</evidence>
<evidence type="ECO:0000313" key="9">
    <source>
        <dbReference type="EMBL" id="EGU32761.1"/>
    </source>
</evidence>
<reference evidence="9 10" key="1">
    <citation type="journal article" date="2012" name="Int. J. Syst. Evol. Microbiol.">
        <title>Vibrio caribbeanicus sp. nov., isolated from the marine sponge Scleritoderma cyanea.</title>
        <authorList>
            <person name="Hoffmann M."/>
            <person name="Monday S.R."/>
            <person name="Allard M.W."/>
            <person name="Strain E.A."/>
            <person name="Whittaker P."/>
            <person name="Naum M."/>
            <person name="McCarthy P.J."/>
            <person name="Lopez J.V."/>
            <person name="Fischer M."/>
            <person name="Brown E.W."/>
        </authorList>
    </citation>
    <scope>NUCLEOTIDE SEQUENCE [LARGE SCALE GENOMIC DNA]</scope>
    <source>
        <strain evidence="9 10">LMG 19158</strain>
    </source>
</reference>
<dbReference type="RefSeq" id="WP_005597551.1">
    <property type="nucleotide sequence ID" value="NZ_AFWE01000182.1"/>
</dbReference>
<gene>
    <name evidence="9" type="ORF">VIS19158_16931</name>
</gene>
<dbReference type="GO" id="GO:0015293">
    <property type="term" value="F:symporter activity"/>
    <property type="evidence" value="ECO:0007669"/>
    <property type="project" value="InterPro"/>
</dbReference>
<comment type="caution">
    <text evidence="9">The sequence shown here is derived from an EMBL/GenBank/DDBJ whole genome shotgun (WGS) entry which is preliminary data.</text>
</comment>
<dbReference type="Pfam" id="PF00375">
    <property type="entry name" value="SDF"/>
    <property type="match status" value="1"/>
</dbReference>
<feature type="transmembrane region" description="Helical" evidence="8">
    <location>
        <begin position="71"/>
        <end position="93"/>
    </location>
</feature>
<dbReference type="GO" id="GO:0015184">
    <property type="term" value="F:L-cystine transmembrane transporter activity"/>
    <property type="evidence" value="ECO:0007669"/>
    <property type="project" value="TreeGrafter"/>
</dbReference>
<evidence type="ECO:0000256" key="8">
    <source>
        <dbReference type="SAM" id="Phobius"/>
    </source>
</evidence>
<feature type="transmembrane region" description="Helical" evidence="8">
    <location>
        <begin position="6"/>
        <end position="22"/>
    </location>
</feature>
<dbReference type="InterPro" id="IPR001991">
    <property type="entry name" value="Na-dicarboxylate_symporter"/>
</dbReference>
<dbReference type="PANTHER" id="PTHR42865:SF5">
    <property type="entry name" value="L-CYSTINE TRANSPORTER TCYP"/>
    <property type="match status" value="1"/>
</dbReference>
<feature type="transmembrane region" description="Helical" evidence="8">
    <location>
        <begin position="105"/>
        <end position="130"/>
    </location>
</feature>
<name>F9RRT1_9VIBR</name>
<keyword evidence="5" id="KW-0029">Amino-acid transport</keyword>
<dbReference type="GO" id="GO:0005886">
    <property type="term" value="C:plasma membrane"/>
    <property type="evidence" value="ECO:0007669"/>
    <property type="project" value="TreeGrafter"/>
</dbReference>
<dbReference type="EMBL" id="AFWE01000182">
    <property type="protein sequence ID" value="EGU32761.1"/>
    <property type="molecule type" value="Genomic_DNA"/>
</dbReference>
<dbReference type="Proteomes" id="UP000004349">
    <property type="component" value="Unassembled WGS sequence"/>
</dbReference>
<proteinExistence type="inferred from homology"/>
<protein>
    <submittedName>
        <fullName evidence="9">Sodium/dicarboxylate symporter</fullName>
    </submittedName>
</protein>
<dbReference type="Gene3D" id="1.10.3860.10">
    <property type="entry name" value="Sodium:dicarboxylate symporter"/>
    <property type="match status" value="1"/>
</dbReference>
<evidence type="ECO:0000256" key="7">
    <source>
        <dbReference type="ARBA" id="ARBA00023136"/>
    </source>
</evidence>
<keyword evidence="3" id="KW-0813">Transport</keyword>
<evidence type="ECO:0000256" key="1">
    <source>
        <dbReference type="ARBA" id="ARBA00004141"/>
    </source>
</evidence>
<keyword evidence="7 8" id="KW-0472">Membrane</keyword>
<dbReference type="eggNOG" id="COG1823">
    <property type="taxonomic scope" value="Bacteria"/>
</dbReference>
<comment type="subcellular location">
    <subcellularLocation>
        <location evidence="1">Membrane</location>
        <topology evidence="1">Multi-pass membrane protein</topology>
    </subcellularLocation>
</comment>
<sequence length="464" mass="48423">MSVAVLAALAIFIGLLFVVYYQQKKQRTLSQLVLIGLVLGSNFGLALQLVFGEGSHQIGQVLEWVSIAGQGYVSLLKMVIMPLVLVSMIAAVVKLEQGGSLGKISGITVAVLLTTTAISAAIGISVVYGFGLSAEGLIEGARETARISILENSATNVSDLSIPQMLLSFIPTNPFADLTGARSTSIIAVVIFGVLTGIAARKVMSEKQELEAPIRTFVEAIQSIVMRLVKMIMALTPYGIAALMAKVVATSNSADIVKLLGFIVASYVAIFIMFVVHGLLVSLVGVSAKEYFKKIWPVLTFAFTSRSSAATIPLNVEAQITKLNVPPAIANLSASFGATIGQNGCAGIYPAMLAVMVAPTVGIDPTEINFILSLIGIITISSFGIAGVGGGATFAALIVLPAMGLPVTIAALLISIEPLIDMARTALNVSGSMAAGTITSRLLNNRVEHANAEHAHDEQVVTTK</sequence>
<comment type="similarity">
    <text evidence="2">Belongs to the dicarboxylate/amino acid:cation symporter (DAACS) (TC 2.A.23) family.</text>
</comment>